<dbReference type="AlphaFoldDB" id="A0A8D2QNC4"/>
<reference evidence="1" key="1">
    <citation type="submission" date="2025-08" db="UniProtKB">
        <authorList>
            <consortium name="Ensembl"/>
        </authorList>
    </citation>
    <scope>IDENTIFICATION</scope>
</reference>
<proteinExistence type="predicted"/>
<name>A0A8D2QNC4_ZOSLA</name>
<dbReference type="Proteomes" id="UP000694401">
    <property type="component" value="Unassembled WGS sequence"/>
</dbReference>
<evidence type="ECO:0000313" key="1">
    <source>
        <dbReference type="Ensembl" id="ENSZLMP00000005940.1"/>
    </source>
</evidence>
<keyword evidence="2" id="KW-1185">Reference proteome</keyword>
<accession>A0A8D2QNC4</accession>
<sequence>FAVFSLKFFSVKWVQPCSGAGGCLGCGAAAWHQPSPGMCPELGCAGSWDVLGAGMCPELGCAGNWDVLGAGMCWELGYAGSWDAPGAVPCQALPLRGRFGAVSNSEIALLPSPARAWARGTQFTEGNPCFPPRGVRIRAEIQGNRAGRREGR</sequence>
<dbReference type="Ensembl" id="ENSZLMT00000006119.1">
    <property type="protein sequence ID" value="ENSZLMP00000005940.1"/>
    <property type="gene ID" value="ENSZLMG00000004201.1"/>
</dbReference>
<evidence type="ECO:0000313" key="2">
    <source>
        <dbReference type="Proteomes" id="UP000694401"/>
    </source>
</evidence>
<organism evidence="1 2">
    <name type="scientific">Zosterops lateralis melanops</name>
    <dbReference type="NCBI Taxonomy" id="1220523"/>
    <lineage>
        <taxon>Eukaryota</taxon>
        <taxon>Metazoa</taxon>
        <taxon>Chordata</taxon>
        <taxon>Craniata</taxon>
        <taxon>Vertebrata</taxon>
        <taxon>Euteleostomi</taxon>
        <taxon>Archelosauria</taxon>
        <taxon>Archosauria</taxon>
        <taxon>Dinosauria</taxon>
        <taxon>Saurischia</taxon>
        <taxon>Theropoda</taxon>
        <taxon>Coelurosauria</taxon>
        <taxon>Aves</taxon>
        <taxon>Neognathae</taxon>
        <taxon>Neoaves</taxon>
        <taxon>Telluraves</taxon>
        <taxon>Australaves</taxon>
        <taxon>Passeriformes</taxon>
        <taxon>Sylvioidea</taxon>
        <taxon>Zosteropidae</taxon>
        <taxon>Zosterops</taxon>
    </lineage>
</organism>
<reference evidence="1" key="2">
    <citation type="submission" date="2025-09" db="UniProtKB">
        <authorList>
            <consortium name="Ensembl"/>
        </authorList>
    </citation>
    <scope>IDENTIFICATION</scope>
</reference>
<protein>
    <submittedName>
        <fullName evidence="1">Uncharacterized protein</fullName>
    </submittedName>
</protein>